<name>A0A0L0MC61_9BURK</name>
<dbReference type="InterPro" id="IPR004045">
    <property type="entry name" value="Glutathione_S-Trfase_N"/>
</dbReference>
<keyword evidence="3" id="KW-1185">Reference proteome</keyword>
<accession>A0A0L0MC61</accession>
<dbReference type="PANTHER" id="PTHR44051:SF8">
    <property type="entry name" value="GLUTATHIONE S-TRANSFERASE GSTA"/>
    <property type="match status" value="1"/>
</dbReference>
<protein>
    <submittedName>
        <fullName evidence="2">Glutathione S-transferase</fullName>
        <ecNumber evidence="2">2.5.1.18</ecNumber>
    </submittedName>
</protein>
<dbReference type="GO" id="GO:0004364">
    <property type="term" value="F:glutathione transferase activity"/>
    <property type="evidence" value="ECO:0007669"/>
    <property type="project" value="UniProtKB-EC"/>
</dbReference>
<organism evidence="2 3">
    <name type="scientific">Candidatus Burkholderia verschuerenii</name>
    <dbReference type="NCBI Taxonomy" id="242163"/>
    <lineage>
        <taxon>Bacteria</taxon>
        <taxon>Pseudomonadati</taxon>
        <taxon>Pseudomonadota</taxon>
        <taxon>Betaproteobacteria</taxon>
        <taxon>Burkholderiales</taxon>
        <taxon>Burkholderiaceae</taxon>
        <taxon>Burkholderia</taxon>
    </lineage>
</organism>
<keyword evidence="2" id="KW-0808">Transferase</keyword>
<evidence type="ECO:0000313" key="2">
    <source>
        <dbReference type="EMBL" id="KND60297.1"/>
    </source>
</evidence>
<dbReference type="Gene3D" id="1.20.1050.10">
    <property type="match status" value="1"/>
</dbReference>
<dbReference type="PATRIC" id="fig|242163.4.peg.6330"/>
<evidence type="ECO:0000313" key="3">
    <source>
        <dbReference type="Proteomes" id="UP000036959"/>
    </source>
</evidence>
<sequence>MKLYHAPGSCSEAIRIVLHEVGLTADIVNVDARKHLLDSGEDFYDITELGYVPLLELDNGSRLREGAVIALYLADHSRAGQLAPEHGTRARYELLEWMNFLATEIHKGFIPLLYAVAAGKKSALQN</sequence>
<reference evidence="3" key="1">
    <citation type="submission" date="2015-06" db="EMBL/GenBank/DDBJ databases">
        <title>Comparative genomics of Burkholderia leaf nodule symbionts.</title>
        <authorList>
            <person name="Carlier A."/>
            <person name="Eberl L."/>
            <person name="Pinto-Carbo M."/>
        </authorList>
    </citation>
    <scope>NUCLEOTIDE SEQUENCE [LARGE SCALE GENOMIC DNA]</scope>
    <source>
        <strain evidence="3">UZHbot4</strain>
    </source>
</reference>
<dbReference type="SUPFAM" id="SSF52833">
    <property type="entry name" value="Thioredoxin-like"/>
    <property type="match status" value="1"/>
</dbReference>
<dbReference type="Gene3D" id="3.40.30.10">
    <property type="entry name" value="Glutaredoxin"/>
    <property type="match status" value="1"/>
</dbReference>
<dbReference type="PROSITE" id="PS50404">
    <property type="entry name" value="GST_NTER"/>
    <property type="match status" value="1"/>
</dbReference>
<dbReference type="PANTHER" id="PTHR44051">
    <property type="entry name" value="GLUTATHIONE S-TRANSFERASE-RELATED"/>
    <property type="match status" value="1"/>
</dbReference>
<dbReference type="CDD" id="cd03057">
    <property type="entry name" value="GST_N_Beta"/>
    <property type="match status" value="1"/>
</dbReference>
<feature type="domain" description="GST N-terminal" evidence="1">
    <location>
        <begin position="1"/>
        <end position="81"/>
    </location>
</feature>
<gene>
    <name evidence="2" type="ORF">BVER_04965c</name>
</gene>
<dbReference type="EC" id="2.5.1.18" evidence="2"/>
<dbReference type="OrthoDB" id="8772754at2"/>
<proteinExistence type="predicted"/>
<dbReference type="AlphaFoldDB" id="A0A0L0MC61"/>
<comment type="caution">
    <text evidence="2">The sequence shown here is derived from an EMBL/GenBank/DDBJ whole genome shotgun (WGS) entry which is preliminary data.</text>
</comment>
<dbReference type="Proteomes" id="UP000036959">
    <property type="component" value="Unassembled WGS sequence"/>
</dbReference>
<dbReference type="EMBL" id="LFJJ01000070">
    <property type="protein sequence ID" value="KND60297.1"/>
    <property type="molecule type" value="Genomic_DNA"/>
</dbReference>
<dbReference type="InterPro" id="IPR036249">
    <property type="entry name" value="Thioredoxin-like_sf"/>
</dbReference>
<dbReference type="Pfam" id="PF13409">
    <property type="entry name" value="GST_N_2"/>
    <property type="match status" value="1"/>
</dbReference>
<evidence type="ECO:0000259" key="1">
    <source>
        <dbReference type="PROSITE" id="PS50404"/>
    </source>
</evidence>